<dbReference type="CDD" id="cd15904">
    <property type="entry name" value="TSPO_MBR"/>
    <property type="match status" value="1"/>
</dbReference>
<keyword evidence="5 6" id="KW-0472">Membrane</keyword>
<reference evidence="7 8" key="1">
    <citation type="submission" date="2020-11" db="EMBL/GenBank/DDBJ databases">
        <authorList>
            <person name="Wallbank WR R."/>
            <person name="Pardo Diaz C."/>
            <person name="Kozak K."/>
            <person name="Martin S."/>
            <person name="Jiggins C."/>
            <person name="Moest M."/>
            <person name="Warren A I."/>
            <person name="Generalovic N T."/>
            <person name="Byers J.R.P. K."/>
            <person name="Montejo-Kovacevich G."/>
            <person name="Yen C E."/>
        </authorList>
    </citation>
    <scope>NUCLEOTIDE SEQUENCE [LARGE SCALE GENOMIC DNA]</scope>
</reference>
<evidence type="ECO:0000256" key="6">
    <source>
        <dbReference type="SAM" id="Phobius"/>
    </source>
</evidence>
<dbReference type="Pfam" id="PF03073">
    <property type="entry name" value="TspO_MBR"/>
    <property type="match status" value="1"/>
</dbReference>
<proteinExistence type="inferred from homology"/>
<sequence length="168" mass="18898">MDSSYVKVFGAMLIPNLGGLINGRRVTRANLQNWYSKLNFPSFRPPNWVFAPVWTSLYSSMGYASYLVWRDGGGFAGEAQFPLMVYGAQLALNWAWSPIFFGQRNIKGGLIDILALTATASACGVLFYRINSIAGHLFIPYVAWLTFASFLNYTLWKLNPEPKEVKDH</sequence>
<keyword evidence="4 6" id="KW-1133">Transmembrane helix</keyword>
<comment type="subcellular location">
    <subcellularLocation>
        <location evidence="1">Membrane</location>
        <topology evidence="1">Multi-pass membrane protein</topology>
    </subcellularLocation>
</comment>
<dbReference type="OMA" id="WVEGGFH"/>
<evidence type="ECO:0008006" key="9">
    <source>
        <dbReference type="Google" id="ProtNLM"/>
    </source>
</evidence>
<feature type="transmembrane region" description="Helical" evidence="6">
    <location>
        <begin position="48"/>
        <end position="69"/>
    </location>
</feature>
<dbReference type="PANTHER" id="PTHR10057:SF0">
    <property type="entry name" value="TRANSLOCATOR PROTEIN"/>
    <property type="match status" value="1"/>
</dbReference>
<dbReference type="PANTHER" id="PTHR10057">
    <property type="entry name" value="PERIPHERAL-TYPE BENZODIAZEPINE RECEPTOR"/>
    <property type="match status" value="1"/>
</dbReference>
<dbReference type="AlphaFoldDB" id="A0A7R8Z398"/>
<comment type="similarity">
    <text evidence="2">Belongs to the TspO/BZRP family.</text>
</comment>
<evidence type="ECO:0000256" key="5">
    <source>
        <dbReference type="ARBA" id="ARBA00023136"/>
    </source>
</evidence>
<dbReference type="InterPro" id="IPR038330">
    <property type="entry name" value="TspO/MBR-related_sf"/>
</dbReference>
<dbReference type="Gene3D" id="1.20.1260.100">
    <property type="entry name" value="TspO/MBR protein"/>
    <property type="match status" value="1"/>
</dbReference>
<dbReference type="FunCoup" id="A0A7R8Z398">
    <property type="interactions" value="223"/>
</dbReference>
<gene>
    <name evidence="7" type="ORF">HERILL_LOCUS14116</name>
</gene>
<organism evidence="7 8">
    <name type="scientific">Hermetia illucens</name>
    <name type="common">Black soldier fly</name>
    <dbReference type="NCBI Taxonomy" id="343691"/>
    <lineage>
        <taxon>Eukaryota</taxon>
        <taxon>Metazoa</taxon>
        <taxon>Ecdysozoa</taxon>
        <taxon>Arthropoda</taxon>
        <taxon>Hexapoda</taxon>
        <taxon>Insecta</taxon>
        <taxon>Pterygota</taxon>
        <taxon>Neoptera</taxon>
        <taxon>Endopterygota</taxon>
        <taxon>Diptera</taxon>
        <taxon>Brachycera</taxon>
        <taxon>Stratiomyomorpha</taxon>
        <taxon>Stratiomyidae</taxon>
        <taxon>Hermetiinae</taxon>
        <taxon>Hermetia</taxon>
    </lineage>
</organism>
<keyword evidence="8" id="KW-1185">Reference proteome</keyword>
<feature type="transmembrane region" description="Helical" evidence="6">
    <location>
        <begin position="6"/>
        <end position="27"/>
    </location>
</feature>
<dbReference type="InParanoid" id="A0A7R8Z398"/>
<dbReference type="FunFam" id="1.20.1260.100:FF:000001">
    <property type="entry name" value="translocator protein 2"/>
    <property type="match status" value="1"/>
</dbReference>
<evidence type="ECO:0000256" key="3">
    <source>
        <dbReference type="ARBA" id="ARBA00022692"/>
    </source>
</evidence>
<protein>
    <recommendedName>
        <fullName evidence="9">Translocator protein</fullName>
    </recommendedName>
</protein>
<feature type="transmembrane region" description="Helical" evidence="6">
    <location>
        <begin position="137"/>
        <end position="156"/>
    </location>
</feature>
<feature type="transmembrane region" description="Helical" evidence="6">
    <location>
        <begin position="113"/>
        <end position="131"/>
    </location>
</feature>
<dbReference type="GO" id="GO:0033013">
    <property type="term" value="P:tetrapyrrole metabolic process"/>
    <property type="evidence" value="ECO:0007669"/>
    <property type="project" value="UniProtKB-ARBA"/>
</dbReference>
<dbReference type="PIRSF" id="PIRSF005859">
    <property type="entry name" value="PBR"/>
    <property type="match status" value="1"/>
</dbReference>
<name>A0A7R8Z398_HERIL</name>
<dbReference type="GO" id="GO:0005741">
    <property type="term" value="C:mitochondrial outer membrane"/>
    <property type="evidence" value="ECO:0007669"/>
    <property type="project" value="TreeGrafter"/>
</dbReference>
<keyword evidence="3 6" id="KW-0812">Transmembrane</keyword>
<accession>A0A7R8Z398</accession>
<evidence type="ECO:0000256" key="4">
    <source>
        <dbReference type="ARBA" id="ARBA00022989"/>
    </source>
</evidence>
<dbReference type="Proteomes" id="UP000594454">
    <property type="component" value="Chromosome 5"/>
</dbReference>
<evidence type="ECO:0000313" key="8">
    <source>
        <dbReference type="Proteomes" id="UP000594454"/>
    </source>
</evidence>
<dbReference type="EMBL" id="LR899013">
    <property type="protein sequence ID" value="CAD7091712.1"/>
    <property type="molecule type" value="Genomic_DNA"/>
</dbReference>
<dbReference type="InterPro" id="IPR004307">
    <property type="entry name" value="TspO_MBR"/>
</dbReference>
<evidence type="ECO:0000256" key="1">
    <source>
        <dbReference type="ARBA" id="ARBA00004141"/>
    </source>
</evidence>
<evidence type="ECO:0000256" key="2">
    <source>
        <dbReference type="ARBA" id="ARBA00007524"/>
    </source>
</evidence>
<dbReference type="OrthoDB" id="8841220at2759"/>
<feature type="transmembrane region" description="Helical" evidence="6">
    <location>
        <begin position="81"/>
        <end position="101"/>
    </location>
</feature>
<evidence type="ECO:0000313" key="7">
    <source>
        <dbReference type="EMBL" id="CAD7091712.1"/>
    </source>
</evidence>